<reference evidence="1 2" key="1">
    <citation type="submission" date="2020-08" db="EMBL/GenBank/DDBJ databases">
        <title>Genomic Encyclopedia of Type Strains, Phase IV (KMG-IV): sequencing the most valuable type-strain genomes for metagenomic binning, comparative biology and taxonomic classification.</title>
        <authorList>
            <person name="Goeker M."/>
        </authorList>
    </citation>
    <scope>NUCLEOTIDE SEQUENCE [LARGE SCALE GENOMIC DNA]</scope>
    <source>
        <strain evidence="1 2">DSM 23240</strain>
    </source>
</reference>
<dbReference type="AlphaFoldDB" id="A0A840RNR3"/>
<comment type="caution">
    <text evidence="1">The sequence shown here is derived from an EMBL/GenBank/DDBJ whole genome shotgun (WGS) entry which is preliminary data.</text>
</comment>
<dbReference type="Proteomes" id="UP000571084">
    <property type="component" value="Unassembled WGS sequence"/>
</dbReference>
<protein>
    <submittedName>
        <fullName evidence="1">Uncharacterized protein</fullName>
    </submittedName>
</protein>
<dbReference type="EMBL" id="JACHHQ010000001">
    <property type="protein sequence ID" value="MBB5198281.1"/>
    <property type="molecule type" value="Genomic_DNA"/>
</dbReference>
<evidence type="ECO:0000313" key="2">
    <source>
        <dbReference type="Proteomes" id="UP000571084"/>
    </source>
</evidence>
<gene>
    <name evidence="1" type="ORF">HNR39_000091</name>
</gene>
<keyword evidence="2" id="KW-1185">Reference proteome</keyword>
<dbReference type="RefSeq" id="WP_168052181.1">
    <property type="nucleotide sequence ID" value="NZ_JAAOZT010000002.1"/>
</dbReference>
<proteinExistence type="predicted"/>
<evidence type="ECO:0000313" key="1">
    <source>
        <dbReference type="EMBL" id="MBB5198281.1"/>
    </source>
</evidence>
<name>A0A840RNR3_9BURK</name>
<organism evidence="1 2">
    <name type="scientific">Glaciimonas immobilis</name>
    <dbReference type="NCBI Taxonomy" id="728004"/>
    <lineage>
        <taxon>Bacteria</taxon>
        <taxon>Pseudomonadati</taxon>
        <taxon>Pseudomonadota</taxon>
        <taxon>Betaproteobacteria</taxon>
        <taxon>Burkholderiales</taxon>
        <taxon>Oxalobacteraceae</taxon>
        <taxon>Glaciimonas</taxon>
    </lineage>
</organism>
<accession>A0A840RNR3</accession>
<sequence length="68" mass="7476">MNLIQLQDTEMGRLVKPGGVVARNDPSLHSEEIIDWLLNDVAQEDCDKTLHTGIKVLASSSSPSTMRL</sequence>